<comment type="caution">
    <text evidence="1">The sequence shown here is derived from an EMBL/GenBank/DDBJ whole genome shotgun (WGS) entry which is preliminary data.</text>
</comment>
<organism evidence="1 2">
    <name type="scientific">Phytoactinopolyspora mesophila</name>
    <dbReference type="NCBI Taxonomy" id="2650750"/>
    <lineage>
        <taxon>Bacteria</taxon>
        <taxon>Bacillati</taxon>
        <taxon>Actinomycetota</taxon>
        <taxon>Actinomycetes</taxon>
        <taxon>Jiangellales</taxon>
        <taxon>Jiangellaceae</taxon>
        <taxon>Phytoactinopolyspora</taxon>
    </lineage>
</organism>
<sequence length="80" mass="8417">MWLDPMLAEVIVCPACHGGLAPREVAGSDGTERNVLACSSCALAYPVRDGIPVLLAEFAQPLGDAESERDNNHRAGPSKV</sequence>
<protein>
    <submittedName>
        <fullName evidence="1">Trm112 family protein</fullName>
    </submittedName>
</protein>
<gene>
    <name evidence="1" type="ORF">F7O44_23095</name>
</gene>
<dbReference type="EMBL" id="WLZY01000009">
    <property type="protein sequence ID" value="NDL59965.1"/>
    <property type="molecule type" value="Genomic_DNA"/>
</dbReference>
<evidence type="ECO:0000313" key="2">
    <source>
        <dbReference type="Proteomes" id="UP000460435"/>
    </source>
</evidence>
<dbReference type="Proteomes" id="UP000460435">
    <property type="component" value="Unassembled WGS sequence"/>
</dbReference>
<keyword evidence="2" id="KW-1185">Reference proteome</keyword>
<dbReference type="AlphaFoldDB" id="A0A7K3M9G4"/>
<evidence type="ECO:0000313" key="1">
    <source>
        <dbReference type="EMBL" id="NDL59965.1"/>
    </source>
</evidence>
<dbReference type="Gene3D" id="2.20.25.10">
    <property type="match status" value="1"/>
</dbReference>
<proteinExistence type="predicted"/>
<dbReference type="RefSeq" id="WP_162452674.1">
    <property type="nucleotide sequence ID" value="NZ_WLZY01000009.1"/>
</dbReference>
<accession>A0A7K3M9G4</accession>
<dbReference type="Pfam" id="PF03966">
    <property type="entry name" value="Trm112p"/>
    <property type="match status" value="1"/>
</dbReference>
<dbReference type="SUPFAM" id="SSF158997">
    <property type="entry name" value="Trm112p-like"/>
    <property type="match status" value="1"/>
</dbReference>
<reference evidence="1 2" key="1">
    <citation type="submission" date="2019-11" db="EMBL/GenBank/DDBJ databases">
        <authorList>
            <person name="Li X.-J."/>
            <person name="Feng X.-M."/>
        </authorList>
    </citation>
    <scope>NUCLEOTIDE SEQUENCE [LARGE SCALE GENOMIC DNA]</scope>
    <source>
        <strain evidence="1 2">XMNu-373</strain>
    </source>
</reference>
<name>A0A7K3M9G4_9ACTN</name>
<dbReference type="InterPro" id="IPR005651">
    <property type="entry name" value="Trm112-like"/>
</dbReference>